<protein>
    <submittedName>
        <fullName evidence="2">Uncharacterized protein</fullName>
    </submittedName>
</protein>
<gene>
    <name evidence="2" type="ORF">BJY14_005908</name>
</gene>
<sequence>MGKHDEKKEGDGRWDKPIPPPDRGNPPGGGKHEKGK</sequence>
<evidence type="ECO:0000313" key="2">
    <source>
        <dbReference type="EMBL" id="NYD49925.1"/>
    </source>
</evidence>
<dbReference type="Proteomes" id="UP000529783">
    <property type="component" value="Unassembled WGS sequence"/>
</dbReference>
<dbReference type="EMBL" id="JACCBA010000001">
    <property type="protein sequence ID" value="NYD49925.1"/>
    <property type="molecule type" value="Genomic_DNA"/>
</dbReference>
<feature type="compositionally biased region" description="Basic and acidic residues" evidence="1">
    <location>
        <begin position="1"/>
        <end position="16"/>
    </location>
</feature>
<evidence type="ECO:0000313" key="3">
    <source>
        <dbReference type="Proteomes" id="UP000529783"/>
    </source>
</evidence>
<keyword evidence="3" id="KW-1185">Reference proteome</keyword>
<dbReference type="AlphaFoldDB" id="A0A7Y9EMU3"/>
<feature type="region of interest" description="Disordered" evidence="1">
    <location>
        <begin position="1"/>
        <end position="36"/>
    </location>
</feature>
<organism evidence="2 3">
    <name type="scientific">Actinomadura luteofluorescens</name>
    <dbReference type="NCBI Taxonomy" id="46163"/>
    <lineage>
        <taxon>Bacteria</taxon>
        <taxon>Bacillati</taxon>
        <taxon>Actinomycetota</taxon>
        <taxon>Actinomycetes</taxon>
        <taxon>Streptosporangiales</taxon>
        <taxon>Thermomonosporaceae</taxon>
        <taxon>Actinomadura</taxon>
    </lineage>
</organism>
<proteinExistence type="predicted"/>
<evidence type="ECO:0000256" key="1">
    <source>
        <dbReference type="SAM" id="MobiDB-lite"/>
    </source>
</evidence>
<comment type="caution">
    <text evidence="2">The sequence shown here is derived from an EMBL/GenBank/DDBJ whole genome shotgun (WGS) entry which is preliminary data.</text>
</comment>
<name>A0A7Y9EMU3_9ACTN</name>
<reference evidence="2 3" key="1">
    <citation type="submission" date="2020-07" db="EMBL/GenBank/DDBJ databases">
        <title>Sequencing the genomes of 1000 actinobacteria strains.</title>
        <authorList>
            <person name="Klenk H.-P."/>
        </authorList>
    </citation>
    <scope>NUCLEOTIDE SEQUENCE [LARGE SCALE GENOMIC DNA]</scope>
    <source>
        <strain evidence="2 3">DSM 40398</strain>
    </source>
</reference>
<accession>A0A7Y9EMU3</accession>